<organism evidence="2 3">
    <name type="scientific">Ferirhizobium litorale</name>
    <dbReference type="NCBI Taxonomy" id="2927786"/>
    <lineage>
        <taxon>Bacteria</taxon>
        <taxon>Pseudomonadati</taxon>
        <taxon>Pseudomonadota</taxon>
        <taxon>Alphaproteobacteria</taxon>
        <taxon>Hyphomicrobiales</taxon>
        <taxon>Rhizobiaceae</taxon>
        <taxon>Ferirhizobium</taxon>
    </lineage>
</organism>
<proteinExistence type="predicted"/>
<sequence>MAAGKDTPAAGAGAARWKLIRREVEAFNRNRPAVERTMYKGMARMMLPFVLVVLAIAIVAQMQGATGITVIVLALAVLIGFGLRRLVLKPLDDLRDRNRERLLPVIYGQIDDFRYIRDETPDVMPWLHKIELIPFHSSLHAGTITGRHGGTVFTLSETELLADEGRRARSLFEGTMFHFRREVFFPGTFIAQSRADAAAGALFSDDELGDVSAPGGEPSDRILFRSTNPQAAQALLKGRFAGLPARLDAAWPDAAWSFALSNHDCYLFIPADTRIFDLPPIGKDIDVERDIRPMTDEMRWFLKLMKDTRNLR</sequence>
<evidence type="ECO:0000313" key="2">
    <source>
        <dbReference type="EMBL" id="MDI7925047.1"/>
    </source>
</evidence>
<evidence type="ECO:0008006" key="4">
    <source>
        <dbReference type="Google" id="ProtNLM"/>
    </source>
</evidence>
<keyword evidence="1" id="KW-0812">Transmembrane</keyword>
<dbReference type="AlphaFoldDB" id="A0AAE3U4M4"/>
<feature type="transmembrane region" description="Helical" evidence="1">
    <location>
        <begin position="68"/>
        <end position="87"/>
    </location>
</feature>
<keyword evidence="3" id="KW-1185">Reference proteome</keyword>
<dbReference type="Proteomes" id="UP001161580">
    <property type="component" value="Unassembled WGS sequence"/>
</dbReference>
<evidence type="ECO:0000313" key="3">
    <source>
        <dbReference type="Proteomes" id="UP001161580"/>
    </source>
</evidence>
<gene>
    <name evidence="2" type="ORF">MRS75_23600</name>
</gene>
<feature type="transmembrane region" description="Helical" evidence="1">
    <location>
        <begin position="45"/>
        <end position="62"/>
    </location>
</feature>
<dbReference type="EMBL" id="JALDYZ010000022">
    <property type="protein sequence ID" value="MDI7925047.1"/>
    <property type="molecule type" value="Genomic_DNA"/>
</dbReference>
<keyword evidence="1" id="KW-0472">Membrane</keyword>
<keyword evidence="1" id="KW-1133">Transmembrane helix</keyword>
<protein>
    <recommendedName>
        <fullName evidence="4">DUF3137 domain-containing protein</fullName>
    </recommendedName>
</protein>
<reference evidence="2" key="1">
    <citation type="submission" date="2022-03" db="EMBL/GenBank/DDBJ databases">
        <title>Fererhizobium litorale gen. nov., sp. nov., isolated from sandy sediments of the Sea of Japan seashore.</title>
        <authorList>
            <person name="Romanenko L."/>
            <person name="Kurilenko V."/>
            <person name="Otstavnykh N."/>
            <person name="Svetashev V."/>
            <person name="Tekutyeva L."/>
            <person name="Isaeva M."/>
            <person name="Mikhailov V."/>
        </authorList>
    </citation>
    <scope>NUCLEOTIDE SEQUENCE</scope>
    <source>
        <strain evidence="2">KMM 9576</strain>
    </source>
</reference>
<comment type="caution">
    <text evidence="2">The sequence shown here is derived from an EMBL/GenBank/DDBJ whole genome shotgun (WGS) entry which is preliminary data.</text>
</comment>
<evidence type="ECO:0000256" key="1">
    <source>
        <dbReference type="SAM" id="Phobius"/>
    </source>
</evidence>
<name>A0AAE3U4M4_9HYPH</name>
<accession>A0AAE3U4M4</accession>
<dbReference type="RefSeq" id="WP_311789256.1">
    <property type="nucleotide sequence ID" value="NZ_JALDYY010000026.1"/>
</dbReference>